<feature type="compositionally biased region" description="Polar residues" evidence="1">
    <location>
        <begin position="189"/>
        <end position="199"/>
    </location>
</feature>
<dbReference type="Proteomes" id="UP001163846">
    <property type="component" value="Unassembled WGS sequence"/>
</dbReference>
<proteinExistence type="predicted"/>
<protein>
    <submittedName>
        <fullName evidence="2">Uncharacterized protein</fullName>
    </submittedName>
</protein>
<keyword evidence="3" id="KW-1185">Reference proteome</keyword>
<feature type="compositionally biased region" description="Low complexity" evidence="1">
    <location>
        <begin position="171"/>
        <end position="183"/>
    </location>
</feature>
<gene>
    <name evidence="2" type="ORF">F5878DRAFT_647073</name>
</gene>
<feature type="compositionally biased region" description="Polar residues" evidence="1">
    <location>
        <begin position="110"/>
        <end position="119"/>
    </location>
</feature>
<comment type="caution">
    <text evidence="2">The sequence shown here is derived from an EMBL/GenBank/DDBJ whole genome shotgun (WGS) entry which is preliminary data.</text>
</comment>
<feature type="compositionally biased region" description="Polar residues" evidence="1">
    <location>
        <begin position="9"/>
        <end position="23"/>
    </location>
</feature>
<evidence type="ECO:0000313" key="3">
    <source>
        <dbReference type="Proteomes" id="UP001163846"/>
    </source>
</evidence>
<sequence>MDMSRHQSSECQSNNRLLNSLTQPARPKSNRHPELPSLSIPSTPSLSNGFSSSPPSSPALISWVASSKTSLGAADTYGKNECVDEEYRFDGDANNWNHASSEARADCQRPTLNGRSVRQPNLPDHPSNGGFIRSHPTDEENKFEYYMHGSRFDSRRNSSMQPKPDSVSSANQNSPKSRSPRSPTKQRECVSTTTTSPHSASFELGRASDPRDPSRGDTAQRTTRPDGIQAIDQLSPSVDPDTTRTAVPPKRLRRVCRVLTTLAKLLQKQ</sequence>
<organism evidence="2 3">
    <name type="scientific">Lentinula raphanica</name>
    <dbReference type="NCBI Taxonomy" id="153919"/>
    <lineage>
        <taxon>Eukaryota</taxon>
        <taxon>Fungi</taxon>
        <taxon>Dikarya</taxon>
        <taxon>Basidiomycota</taxon>
        <taxon>Agaricomycotina</taxon>
        <taxon>Agaricomycetes</taxon>
        <taxon>Agaricomycetidae</taxon>
        <taxon>Agaricales</taxon>
        <taxon>Marasmiineae</taxon>
        <taxon>Omphalotaceae</taxon>
        <taxon>Lentinula</taxon>
    </lineage>
</organism>
<feature type="compositionally biased region" description="Polar residues" evidence="1">
    <location>
        <begin position="157"/>
        <end position="170"/>
    </location>
</feature>
<evidence type="ECO:0000256" key="1">
    <source>
        <dbReference type="SAM" id="MobiDB-lite"/>
    </source>
</evidence>
<accession>A0AA38U5Q4</accession>
<evidence type="ECO:0000313" key="2">
    <source>
        <dbReference type="EMBL" id="KAJ3832095.1"/>
    </source>
</evidence>
<feature type="compositionally biased region" description="Basic and acidic residues" evidence="1">
    <location>
        <begin position="206"/>
        <end position="215"/>
    </location>
</feature>
<feature type="region of interest" description="Disordered" evidence="1">
    <location>
        <begin position="1"/>
        <end position="59"/>
    </location>
</feature>
<dbReference type="EMBL" id="MU807084">
    <property type="protein sequence ID" value="KAJ3832095.1"/>
    <property type="molecule type" value="Genomic_DNA"/>
</dbReference>
<feature type="region of interest" description="Disordered" evidence="1">
    <location>
        <begin position="91"/>
        <end position="137"/>
    </location>
</feature>
<reference evidence="2" key="1">
    <citation type="submission" date="2022-08" db="EMBL/GenBank/DDBJ databases">
        <authorList>
            <consortium name="DOE Joint Genome Institute"/>
            <person name="Min B."/>
            <person name="Riley R."/>
            <person name="Sierra-Patev S."/>
            <person name="Naranjo-Ortiz M."/>
            <person name="Looney B."/>
            <person name="Konkel Z."/>
            <person name="Slot J.C."/>
            <person name="Sakamoto Y."/>
            <person name="Steenwyk J.L."/>
            <person name="Rokas A."/>
            <person name="Carro J."/>
            <person name="Camarero S."/>
            <person name="Ferreira P."/>
            <person name="Molpeceres G."/>
            <person name="Ruiz-Duenas F.J."/>
            <person name="Serrano A."/>
            <person name="Henrissat B."/>
            <person name="Drula E."/>
            <person name="Hughes K.W."/>
            <person name="Mata J.L."/>
            <person name="Ishikawa N.K."/>
            <person name="Vargas-Isla R."/>
            <person name="Ushijima S."/>
            <person name="Smith C.A."/>
            <person name="Ahrendt S."/>
            <person name="Andreopoulos W."/>
            <person name="He G."/>
            <person name="Labutti K."/>
            <person name="Lipzen A."/>
            <person name="Ng V."/>
            <person name="Sandor L."/>
            <person name="Barry K."/>
            <person name="Martinez A.T."/>
            <person name="Xiao Y."/>
            <person name="Gibbons J.G."/>
            <person name="Terashima K."/>
            <person name="Hibbett D.S."/>
            <person name="Grigoriev I.V."/>
        </authorList>
    </citation>
    <scope>NUCLEOTIDE SEQUENCE</scope>
    <source>
        <strain evidence="2">TFB9207</strain>
    </source>
</reference>
<feature type="region of interest" description="Disordered" evidence="1">
    <location>
        <begin position="152"/>
        <end position="245"/>
    </location>
</feature>
<feature type="compositionally biased region" description="Low complexity" evidence="1">
    <location>
        <begin position="35"/>
        <end position="54"/>
    </location>
</feature>
<name>A0AA38U5Q4_9AGAR</name>
<dbReference type="AlphaFoldDB" id="A0AA38U5Q4"/>